<protein>
    <submittedName>
        <fullName evidence="2">Dynamin-related protein 4C-like</fullName>
    </submittedName>
</protein>
<proteinExistence type="predicted"/>
<dbReference type="Proteomes" id="UP000265520">
    <property type="component" value="Unassembled WGS sequence"/>
</dbReference>
<dbReference type="InterPro" id="IPR000375">
    <property type="entry name" value="Dynamin_stalk"/>
</dbReference>
<evidence type="ECO:0000259" key="1">
    <source>
        <dbReference type="Pfam" id="PF01031"/>
    </source>
</evidence>
<dbReference type="Pfam" id="PF01031">
    <property type="entry name" value="Dynamin_M"/>
    <property type="match status" value="1"/>
</dbReference>
<dbReference type="AlphaFoldDB" id="A0A392TQS0"/>
<evidence type="ECO:0000313" key="3">
    <source>
        <dbReference type="Proteomes" id="UP000265520"/>
    </source>
</evidence>
<sequence>MIISKTLPEIIKKINEKLASNVNELENLPANLSSVVDAMTAFMHILGLSRDSLKKILLTGDFEEYPEDKHMH</sequence>
<keyword evidence="3" id="KW-1185">Reference proteome</keyword>
<organism evidence="2 3">
    <name type="scientific">Trifolium medium</name>
    <dbReference type="NCBI Taxonomy" id="97028"/>
    <lineage>
        <taxon>Eukaryota</taxon>
        <taxon>Viridiplantae</taxon>
        <taxon>Streptophyta</taxon>
        <taxon>Embryophyta</taxon>
        <taxon>Tracheophyta</taxon>
        <taxon>Spermatophyta</taxon>
        <taxon>Magnoliopsida</taxon>
        <taxon>eudicotyledons</taxon>
        <taxon>Gunneridae</taxon>
        <taxon>Pentapetalae</taxon>
        <taxon>rosids</taxon>
        <taxon>fabids</taxon>
        <taxon>Fabales</taxon>
        <taxon>Fabaceae</taxon>
        <taxon>Papilionoideae</taxon>
        <taxon>50 kb inversion clade</taxon>
        <taxon>NPAAA clade</taxon>
        <taxon>Hologalegina</taxon>
        <taxon>IRL clade</taxon>
        <taxon>Trifolieae</taxon>
        <taxon>Trifolium</taxon>
    </lineage>
</organism>
<dbReference type="EMBL" id="LXQA010638332">
    <property type="protein sequence ID" value="MCI63501.1"/>
    <property type="molecule type" value="Genomic_DNA"/>
</dbReference>
<feature type="domain" description="Dynamin stalk" evidence="1">
    <location>
        <begin position="2"/>
        <end position="70"/>
    </location>
</feature>
<reference evidence="2 3" key="1">
    <citation type="journal article" date="2018" name="Front. Plant Sci.">
        <title>Red Clover (Trifolium pratense) and Zigzag Clover (T. medium) - A Picture of Genomic Similarities and Differences.</title>
        <authorList>
            <person name="Dluhosova J."/>
            <person name="Istvanek J."/>
            <person name="Nedelnik J."/>
            <person name="Repkova J."/>
        </authorList>
    </citation>
    <scope>NUCLEOTIDE SEQUENCE [LARGE SCALE GENOMIC DNA]</scope>
    <source>
        <strain evidence="3">cv. 10/8</strain>
        <tissue evidence="2">Leaf</tissue>
    </source>
</reference>
<evidence type="ECO:0000313" key="2">
    <source>
        <dbReference type="EMBL" id="MCI63501.1"/>
    </source>
</evidence>
<accession>A0A392TQS0</accession>
<comment type="caution">
    <text evidence="2">The sequence shown here is derived from an EMBL/GenBank/DDBJ whole genome shotgun (WGS) entry which is preliminary data.</text>
</comment>
<feature type="non-terminal residue" evidence="2">
    <location>
        <position position="72"/>
    </location>
</feature>
<name>A0A392TQS0_9FABA</name>